<accession>A0A4P7NPG1</accession>
<organism evidence="1 2">
    <name type="scientific">Pyricularia oryzae</name>
    <name type="common">Rice blast fungus</name>
    <name type="synonym">Magnaporthe oryzae</name>
    <dbReference type="NCBI Taxonomy" id="318829"/>
    <lineage>
        <taxon>Eukaryota</taxon>
        <taxon>Fungi</taxon>
        <taxon>Dikarya</taxon>
        <taxon>Ascomycota</taxon>
        <taxon>Pezizomycotina</taxon>
        <taxon>Sordariomycetes</taxon>
        <taxon>Sordariomycetidae</taxon>
        <taxon>Magnaporthales</taxon>
        <taxon>Pyriculariaceae</taxon>
        <taxon>Pyricularia</taxon>
    </lineage>
</organism>
<protein>
    <submittedName>
        <fullName evidence="1">Uncharacterized protein</fullName>
    </submittedName>
</protein>
<reference evidence="1 2" key="1">
    <citation type="journal article" date="2019" name="Mol. Biol. Evol.">
        <title>Blast fungal genomes show frequent chromosomal changes, gene gains and losses, and effector gene turnover.</title>
        <authorList>
            <person name="Gomez Luciano L.B."/>
            <person name="Jason Tsai I."/>
            <person name="Chuma I."/>
            <person name="Tosa Y."/>
            <person name="Chen Y.H."/>
            <person name="Li J.Y."/>
            <person name="Li M.Y."/>
            <person name="Jade Lu M.Y."/>
            <person name="Nakayashiki H."/>
            <person name="Li W.H."/>
        </authorList>
    </citation>
    <scope>NUCLEOTIDE SEQUENCE [LARGE SCALE GENOMIC DNA]</scope>
    <source>
        <strain evidence="1">MZ5-1-6</strain>
    </source>
</reference>
<name>A0A4P7NPG1_PYROR</name>
<sequence length="57" mass="6203">MWVGPGYRPNGVDRFAPFCRCTIALPDNERANRLSAVPSLLVRDDDQGNQSGGSHST</sequence>
<proteinExistence type="predicted"/>
<evidence type="ECO:0000313" key="2">
    <source>
        <dbReference type="Proteomes" id="UP000294847"/>
    </source>
</evidence>
<evidence type="ECO:0000313" key="1">
    <source>
        <dbReference type="EMBL" id="QBZ64109.1"/>
    </source>
</evidence>
<dbReference type="AlphaFoldDB" id="A0A4P7NPG1"/>
<gene>
    <name evidence="1" type="ORF">PoMZ_05801</name>
</gene>
<dbReference type="EMBL" id="CP034209">
    <property type="protein sequence ID" value="QBZ64109.1"/>
    <property type="molecule type" value="Genomic_DNA"/>
</dbReference>
<dbReference type="Proteomes" id="UP000294847">
    <property type="component" value="Chromosome 6"/>
</dbReference>